<name>A0A263D3E0_9PSEU</name>
<dbReference type="InterPro" id="IPR027417">
    <property type="entry name" value="P-loop_NTPase"/>
</dbReference>
<reference evidence="6 7" key="1">
    <citation type="submission" date="2017-07" db="EMBL/GenBank/DDBJ databases">
        <title>Amycolatopsis antarcticus sp. nov., isolated from the surface of an Antarcticus brown macroalga.</title>
        <authorList>
            <person name="Wang J."/>
            <person name="Leiva S."/>
            <person name="Huang J."/>
            <person name="Huang Y."/>
        </authorList>
    </citation>
    <scope>NUCLEOTIDE SEQUENCE [LARGE SCALE GENOMIC DNA]</scope>
    <source>
        <strain evidence="6 7">AU-G6</strain>
    </source>
</reference>
<dbReference type="EMBL" id="NKYE01000009">
    <property type="protein sequence ID" value="OZM72137.1"/>
    <property type="molecule type" value="Genomic_DNA"/>
</dbReference>
<dbReference type="Gene3D" id="1.10.8.60">
    <property type="match status" value="1"/>
</dbReference>
<dbReference type="CDD" id="cd00009">
    <property type="entry name" value="AAA"/>
    <property type="match status" value="1"/>
</dbReference>
<dbReference type="Pfam" id="PF17866">
    <property type="entry name" value="AAA_lid_6"/>
    <property type="match status" value="1"/>
</dbReference>
<dbReference type="InParanoid" id="A0A263D3E0"/>
<evidence type="ECO:0000259" key="5">
    <source>
        <dbReference type="SMART" id="SM00382"/>
    </source>
</evidence>
<sequence>MSKQRLVVAPGRPGAYSSIAEAVVDADDGALIMVAPGRYEECLDLSCVVSVVADGDGEVRVHGVGASTIVVRAEAVRLRGLTLSCESEDLPVVDVQHGEAAIDECVVAGRAWTAVLARGTGCLAIRGCTLANPVGAGVVVMSAGGNTILDTRFAGLGSSGLVVVEDGEVVAQRCVITEAKGNGVCANGNSRLLLEECEITQVDKPALVMEEQARAELTDVTVRECGAVGCYVSTTGAVTLSGGVFASTAGPAVHIAGRSAPVLSDVRIDRAGRIGIRVTDDASPRFTQCSVSGTAVGMLFDGSSTPTVDRMEVRGPEKVAIRVAGSAQPAMADLRVKDGRANGIVVSGSARVALSTGSIECASVALQAAEGGRLDSTEIVASTSGPVGIEVRSGGRVSLTALRLHGGGVVVGGEGSWLSLLDSEIGEAVGDGLRVADGAVASVQRCRMHASGGYGVSIERARADVTSCEVFDNRGGGFRVDSELPVVIADCEVQGNDGEALRDVAASSGLVVRNISGDQYGERPESSGTVPVASEEPETTRKSPGKQRRRQSGPLAELDELVGLAGVKQEVNALVNLIKMGQRREQMGLPMPPMSRHLVFAGPPGTGKTTVARLYGAVLAELGILSDGHLIEVARADLVAQIIGGTAIKTTEVVTKALGGVLFVDEAYTLTSQSGGSGPDFGQEAVDTLMKLMEDHRDELVVIVAGYSEQMDTFLASNPGVASRFTRTVEFPNYSVDELVTITTGLCHKHQYQLSVDGVAAVRDYFDRLPKGKTFGNGRVARQLFESMVSNQASRLAQEPEPEGSTLSTLTAADLGQPTIVTEGEPPAQPLDLRGPEPAGCSPLGESRAVRRLAAMVGHKQARASLLGRLEALAASGPQPLGGPASVVIEAPRGTGRRELAGRYAAGLVEVGVVRTGALTPVSFADDLVPEWLGQERALVAEAFSRAEGSVLTVLVDDQPPAHEHAWRQAGAALARAMRDHPHQVVVALGVRDALGIVFGSQHDDLTSTFADYLRLAEHTTDELAQLASSRLAALGCTLDERTKIEVREAVAQHAESGGAYAAHRVAEWLSTTLFREGMPLTAERPLAEAGF</sequence>
<dbReference type="OrthoDB" id="9806903at2"/>
<comment type="caution">
    <text evidence="6">The sequence shown here is derived from an EMBL/GenBank/DDBJ whole genome shotgun (WGS) entry which is preliminary data.</text>
</comment>
<evidence type="ECO:0000313" key="7">
    <source>
        <dbReference type="Proteomes" id="UP000242444"/>
    </source>
</evidence>
<dbReference type="GO" id="GO:0016887">
    <property type="term" value="F:ATP hydrolysis activity"/>
    <property type="evidence" value="ECO:0007669"/>
    <property type="project" value="InterPro"/>
</dbReference>
<dbReference type="InterPro" id="IPR003959">
    <property type="entry name" value="ATPase_AAA_core"/>
</dbReference>
<dbReference type="Pfam" id="PF13229">
    <property type="entry name" value="Beta_helix"/>
    <property type="match status" value="2"/>
</dbReference>
<protein>
    <recommendedName>
        <fullName evidence="5">AAA+ ATPase domain-containing protein</fullName>
    </recommendedName>
</protein>
<dbReference type="InterPro" id="IPR050773">
    <property type="entry name" value="CbxX/CfxQ_RuBisCO_ESX"/>
</dbReference>
<gene>
    <name evidence="6" type="ORF">CFN78_16490</name>
</gene>
<organism evidence="6 7">
    <name type="scientific">Amycolatopsis antarctica</name>
    <dbReference type="NCBI Taxonomy" id="1854586"/>
    <lineage>
        <taxon>Bacteria</taxon>
        <taxon>Bacillati</taxon>
        <taxon>Actinomycetota</taxon>
        <taxon>Actinomycetes</taxon>
        <taxon>Pseudonocardiales</taxon>
        <taxon>Pseudonocardiaceae</taxon>
        <taxon>Amycolatopsis</taxon>
    </lineage>
</organism>
<keyword evidence="7" id="KW-1185">Reference proteome</keyword>
<dbReference type="InterPro" id="IPR000641">
    <property type="entry name" value="CbxX/CfxQ"/>
</dbReference>
<dbReference type="PRINTS" id="PR00819">
    <property type="entry name" value="CBXCFQXSUPER"/>
</dbReference>
<dbReference type="InterPro" id="IPR012334">
    <property type="entry name" value="Pectin_lyas_fold"/>
</dbReference>
<dbReference type="SUPFAM" id="SSF51126">
    <property type="entry name" value="Pectin lyase-like"/>
    <property type="match status" value="3"/>
</dbReference>
<evidence type="ECO:0000256" key="1">
    <source>
        <dbReference type="ARBA" id="ARBA00010378"/>
    </source>
</evidence>
<dbReference type="RefSeq" id="WP_094863708.1">
    <property type="nucleotide sequence ID" value="NZ_NKYE01000009.1"/>
</dbReference>
<evidence type="ECO:0000256" key="2">
    <source>
        <dbReference type="ARBA" id="ARBA00022741"/>
    </source>
</evidence>
<evidence type="ECO:0000256" key="4">
    <source>
        <dbReference type="SAM" id="MobiDB-lite"/>
    </source>
</evidence>
<dbReference type="Gene3D" id="3.40.50.300">
    <property type="entry name" value="P-loop containing nucleotide triphosphate hydrolases"/>
    <property type="match status" value="2"/>
</dbReference>
<feature type="region of interest" description="Disordered" evidence="4">
    <location>
        <begin position="516"/>
        <end position="554"/>
    </location>
</feature>
<keyword evidence="2" id="KW-0547">Nucleotide-binding</keyword>
<dbReference type="PANTHER" id="PTHR43392">
    <property type="entry name" value="AAA-TYPE ATPASE FAMILY PROTEIN / ANKYRIN REPEAT FAMILY PROTEIN"/>
    <property type="match status" value="1"/>
</dbReference>
<dbReference type="Gene3D" id="2.160.20.10">
    <property type="entry name" value="Single-stranded right-handed beta-helix, Pectin lyase-like"/>
    <property type="match status" value="2"/>
</dbReference>
<evidence type="ECO:0000313" key="6">
    <source>
        <dbReference type="EMBL" id="OZM72137.1"/>
    </source>
</evidence>
<dbReference type="InterPro" id="IPR039448">
    <property type="entry name" value="Beta_helix"/>
</dbReference>
<dbReference type="SMART" id="SM00710">
    <property type="entry name" value="PbH1"/>
    <property type="match status" value="11"/>
</dbReference>
<dbReference type="InterPro" id="IPR006626">
    <property type="entry name" value="PbH1"/>
</dbReference>
<dbReference type="SUPFAM" id="SSF52540">
    <property type="entry name" value="P-loop containing nucleoside triphosphate hydrolases"/>
    <property type="match status" value="2"/>
</dbReference>
<feature type="domain" description="AAA+ ATPase" evidence="5">
    <location>
        <begin position="594"/>
        <end position="735"/>
    </location>
</feature>
<keyword evidence="3" id="KW-0067">ATP-binding</keyword>
<accession>A0A263D3E0</accession>
<dbReference type="AlphaFoldDB" id="A0A263D3E0"/>
<dbReference type="InterPro" id="IPR003593">
    <property type="entry name" value="AAA+_ATPase"/>
</dbReference>
<dbReference type="FunFam" id="3.40.50.300:FF:000216">
    <property type="entry name" value="Type VII secretion ATPase EccA"/>
    <property type="match status" value="1"/>
</dbReference>
<dbReference type="InterPro" id="IPR041627">
    <property type="entry name" value="AAA_lid_6"/>
</dbReference>
<dbReference type="PANTHER" id="PTHR43392:SF2">
    <property type="entry name" value="AAA-TYPE ATPASE FAMILY PROTEIN _ ANKYRIN REPEAT FAMILY PROTEIN"/>
    <property type="match status" value="1"/>
</dbReference>
<dbReference type="GO" id="GO:0005524">
    <property type="term" value="F:ATP binding"/>
    <property type="evidence" value="ECO:0007669"/>
    <property type="project" value="UniProtKB-KW"/>
</dbReference>
<evidence type="ECO:0000256" key="3">
    <source>
        <dbReference type="ARBA" id="ARBA00022840"/>
    </source>
</evidence>
<dbReference type="SMART" id="SM00382">
    <property type="entry name" value="AAA"/>
    <property type="match status" value="1"/>
</dbReference>
<proteinExistence type="inferred from homology"/>
<comment type="similarity">
    <text evidence="1">Belongs to the CbxX/CfxQ family.</text>
</comment>
<dbReference type="InterPro" id="IPR011050">
    <property type="entry name" value="Pectin_lyase_fold/virulence"/>
</dbReference>
<dbReference type="Pfam" id="PF00004">
    <property type="entry name" value="AAA"/>
    <property type="match status" value="1"/>
</dbReference>
<dbReference type="Proteomes" id="UP000242444">
    <property type="component" value="Unassembled WGS sequence"/>
</dbReference>